<comment type="caution">
    <text evidence="2">The sequence shown here is derived from an EMBL/GenBank/DDBJ whole genome shotgun (WGS) entry which is preliminary data.</text>
</comment>
<evidence type="ECO:0000256" key="1">
    <source>
        <dbReference type="SAM" id="Phobius"/>
    </source>
</evidence>
<keyword evidence="1" id="KW-1133">Transmembrane helix</keyword>
<dbReference type="Pfam" id="PF10741">
    <property type="entry name" value="T2SSM_b"/>
    <property type="match status" value="1"/>
</dbReference>
<dbReference type="EMBL" id="JBHUIW010000019">
    <property type="protein sequence ID" value="MFD2183680.1"/>
    <property type="molecule type" value="Genomic_DNA"/>
</dbReference>
<organism evidence="2 3">
    <name type="scientific">Rhodoplanes azumiensis</name>
    <dbReference type="NCBI Taxonomy" id="1897628"/>
    <lineage>
        <taxon>Bacteria</taxon>
        <taxon>Pseudomonadati</taxon>
        <taxon>Pseudomonadota</taxon>
        <taxon>Alphaproteobacteria</taxon>
        <taxon>Hyphomicrobiales</taxon>
        <taxon>Nitrobacteraceae</taxon>
        <taxon>Rhodoplanes</taxon>
    </lineage>
</organism>
<dbReference type="Proteomes" id="UP001597314">
    <property type="component" value="Unassembled WGS sequence"/>
</dbReference>
<keyword evidence="1" id="KW-0812">Transmembrane</keyword>
<accession>A0ABW5AN77</accession>
<dbReference type="NCBIfam" id="NF040576">
    <property type="entry name" value="T2SS_GspM_XpsM"/>
    <property type="match status" value="1"/>
</dbReference>
<keyword evidence="3" id="KW-1185">Reference proteome</keyword>
<protein>
    <submittedName>
        <fullName evidence="2">Type II secretion system protein GspM</fullName>
    </submittedName>
</protein>
<feature type="transmembrane region" description="Helical" evidence="1">
    <location>
        <begin position="12"/>
        <end position="34"/>
    </location>
</feature>
<dbReference type="InterPro" id="IPR034756">
    <property type="entry name" value="T2SSM_b"/>
</dbReference>
<proteinExistence type="predicted"/>
<keyword evidence="1" id="KW-0472">Membrane</keyword>
<name>A0ABW5AN77_9BRAD</name>
<evidence type="ECO:0000313" key="3">
    <source>
        <dbReference type="Proteomes" id="UP001597314"/>
    </source>
</evidence>
<reference evidence="3" key="1">
    <citation type="journal article" date="2019" name="Int. J. Syst. Evol. Microbiol.">
        <title>The Global Catalogue of Microorganisms (GCM) 10K type strain sequencing project: providing services to taxonomists for standard genome sequencing and annotation.</title>
        <authorList>
            <consortium name="The Broad Institute Genomics Platform"/>
            <consortium name="The Broad Institute Genome Sequencing Center for Infectious Disease"/>
            <person name="Wu L."/>
            <person name="Ma J."/>
        </authorList>
    </citation>
    <scope>NUCLEOTIDE SEQUENCE [LARGE SCALE GENOMIC DNA]</scope>
    <source>
        <strain evidence="3">CGMCC 1.6774</strain>
    </source>
</reference>
<sequence length="188" mass="19486">MSLVERTRRLLARFPVAAAALYGGLVVLFVAVAVTTALDLAQRRDEVAAAAAVLEQLAARAAARPAVVAPVDAAVPPGSPFLEGATISVAGAALMQRVATAVTRARGTILSSQVDTQGPQAKSGFVSVVMNVELDFSSIQPLLYNLEAGMPFLFVDQLVIQSPHGPQKGATMLRVLLAVSGQWQGASP</sequence>
<gene>
    <name evidence="2" type="primary">gspM</name>
    <name evidence="2" type="ORF">ACFSOX_16105</name>
</gene>
<dbReference type="RefSeq" id="WP_378478831.1">
    <property type="nucleotide sequence ID" value="NZ_JBHUIW010000019.1"/>
</dbReference>
<evidence type="ECO:0000313" key="2">
    <source>
        <dbReference type="EMBL" id="MFD2183680.1"/>
    </source>
</evidence>